<protein>
    <submittedName>
        <fullName evidence="2">Uncharacterized protein</fullName>
    </submittedName>
</protein>
<gene>
    <name evidence="2" type="ORF">KSP39_PZI014162</name>
</gene>
<feature type="region of interest" description="Disordered" evidence="1">
    <location>
        <begin position="90"/>
        <end position="120"/>
    </location>
</feature>
<keyword evidence="3" id="KW-1185">Reference proteome</keyword>
<proteinExistence type="predicted"/>
<reference evidence="2 3" key="1">
    <citation type="journal article" date="2022" name="Nat. Plants">
        <title>Genomes of leafy and leafless Platanthera orchids illuminate the evolution of mycoheterotrophy.</title>
        <authorList>
            <person name="Li M.H."/>
            <person name="Liu K.W."/>
            <person name="Li Z."/>
            <person name="Lu H.C."/>
            <person name="Ye Q.L."/>
            <person name="Zhang D."/>
            <person name="Wang J.Y."/>
            <person name="Li Y.F."/>
            <person name="Zhong Z.M."/>
            <person name="Liu X."/>
            <person name="Yu X."/>
            <person name="Liu D.K."/>
            <person name="Tu X.D."/>
            <person name="Liu B."/>
            <person name="Hao Y."/>
            <person name="Liao X.Y."/>
            <person name="Jiang Y.T."/>
            <person name="Sun W.H."/>
            <person name="Chen J."/>
            <person name="Chen Y.Q."/>
            <person name="Ai Y."/>
            <person name="Zhai J.W."/>
            <person name="Wu S.S."/>
            <person name="Zhou Z."/>
            <person name="Hsiao Y.Y."/>
            <person name="Wu W.L."/>
            <person name="Chen Y.Y."/>
            <person name="Lin Y.F."/>
            <person name="Hsu J.L."/>
            <person name="Li C.Y."/>
            <person name="Wang Z.W."/>
            <person name="Zhao X."/>
            <person name="Zhong W.Y."/>
            <person name="Ma X.K."/>
            <person name="Ma L."/>
            <person name="Huang J."/>
            <person name="Chen G.Z."/>
            <person name="Huang M.Z."/>
            <person name="Huang L."/>
            <person name="Peng D.H."/>
            <person name="Luo Y.B."/>
            <person name="Zou S.Q."/>
            <person name="Chen S.P."/>
            <person name="Lan S."/>
            <person name="Tsai W.C."/>
            <person name="Van de Peer Y."/>
            <person name="Liu Z.J."/>
        </authorList>
    </citation>
    <scope>NUCLEOTIDE SEQUENCE [LARGE SCALE GENOMIC DNA]</scope>
    <source>
        <strain evidence="2">Lor287</strain>
    </source>
</reference>
<name>A0AAP0BE45_9ASPA</name>
<dbReference type="EMBL" id="JBBWWQ010000011">
    <property type="protein sequence ID" value="KAK8935426.1"/>
    <property type="molecule type" value="Genomic_DNA"/>
</dbReference>
<evidence type="ECO:0000313" key="3">
    <source>
        <dbReference type="Proteomes" id="UP001418222"/>
    </source>
</evidence>
<dbReference type="AlphaFoldDB" id="A0AAP0BE45"/>
<organism evidence="2 3">
    <name type="scientific">Platanthera zijinensis</name>
    <dbReference type="NCBI Taxonomy" id="2320716"/>
    <lineage>
        <taxon>Eukaryota</taxon>
        <taxon>Viridiplantae</taxon>
        <taxon>Streptophyta</taxon>
        <taxon>Embryophyta</taxon>
        <taxon>Tracheophyta</taxon>
        <taxon>Spermatophyta</taxon>
        <taxon>Magnoliopsida</taxon>
        <taxon>Liliopsida</taxon>
        <taxon>Asparagales</taxon>
        <taxon>Orchidaceae</taxon>
        <taxon>Orchidoideae</taxon>
        <taxon>Orchideae</taxon>
        <taxon>Orchidinae</taxon>
        <taxon>Platanthera</taxon>
    </lineage>
</organism>
<evidence type="ECO:0000313" key="2">
    <source>
        <dbReference type="EMBL" id="KAK8935426.1"/>
    </source>
</evidence>
<comment type="caution">
    <text evidence="2">The sequence shown here is derived from an EMBL/GenBank/DDBJ whole genome shotgun (WGS) entry which is preliminary data.</text>
</comment>
<evidence type="ECO:0000256" key="1">
    <source>
        <dbReference type="SAM" id="MobiDB-lite"/>
    </source>
</evidence>
<sequence length="120" mass="12774">MSTLTCPPTVFLNDCDSCPSTVCQISPVINPSSSVLPVPNATNHLNMNAKPFIPRTVDALMNIYGGSGFPQIPSSSTQTARPSIIHLNTVEKPTLSAAPKQLPRARARSSPTFLEAQSEP</sequence>
<dbReference type="Proteomes" id="UP001418222">
    <property type="component" value="Unassembled WGS sequence"/>
</dbReference>
<accession>A0AAP0BE45</accession>